<gene>
    <name evidence="3" type="ORF">METZ01_LOCUS96009</name>
</gene>
<reference evidence="3" key="1">
    <citation type="submission" date="2018-05" db="EMBL/GenBank/DDBJ databases">
        <authorList>
            <person name="Lanie J.A."/>
            <person name="Ng W.-L."/>
            <person name="Kazmierczak K.M."/>
            <person name="Andrzejewski T.M."/>
            <person name="Davidsen T.M."/>
            <person name="Wayne K.J."/>
            <person name="Tettelin H."/>
            <person name="Glass J.I."/>
            <person name="Rusch D."/>
            <person name="Podicherti R."/>
            <person name="Tsui H.-C.T."/>
            <person name="Winkler M.E."/>
        </authorList>
    </citation>
    <scope>NUCLEOTIDE SEQUENCE</scope>
</reference>
<evidence type="ECO:0000313" key="3">
    <source>
        <dbReference type="EMBL" id="SVA43155.1"/>
    </source>
</evidence>
<evidence type="ECO:0000256" key="1">
    <source>
        <dbReference type="ARBA" id="ARBA00022737"/>
    </source>
</evidence>
<dbReference type="PANTHER" id="PTHR45586:SF1">
    <property type="entry name" value="LIPOPOLYSACCHARIDE ASSEMBLY PROTEIN B"/>
    <property type="match status" value="1"/>
</dbReference>
<dbReference type="PROSITE" id="PS51257">
    <property type="entry name" value="PROKAR_LIPOPROTEIN"/>
    <property type="match status" value="1"/>
</dbReference>
<dbReference type="AlphaFoldDB" id="A0A381VS93"/>
<name>A0A381VS93_9ZZZZ</name>
<dbReference type="SUPFAM" id="SSF48452">
    <property type="entry name" value="TPR-like"/>
    <property type="match status" value="2"/>
</dbReference>
<dbReference type="SMART" id="SM00028">
    <property type="entry name" value="TPR"/>
    <property type="match status" value="9"/>
</dbReference>
<accession>A0A381VS93</accession>
<keyword evidence="2" id="KW-0802">TPR repeat</keyword>
<keyword evidence="1" id="KW-0677">Repeat</keyword>
<dbReference type="InterPro" id="IPR019734">
    <property type="entry name" value="TPR_rpt"/>
</dbReference>
<sequence>MLGRVGAGALLLWLFGFWSASCGGNSTPASAPVTDEAAAVIPTVQTPVPLPEIGGFDAEVQRELREGHNAIQVAIKAGNVTGEQYGRLGMQFAAYGLIDAAEAAYLNARRLEPELFRWGYYLGVLYDESSRPEEAIDMLESALALSPGYVAGIARLGDLLVDQDRATEARRRYADALALDQTCHPCLVGLGQIALQERDFVRAVDYLEQAVTLAPWANTTRYPLAMAYRGQGDEDAAQAQLQARTDGILNTGMGRQIDRPGVYDALLEELVAVSTTGNVALEARGVLAAREGRWADAIDDFNQLVAADPENAVSRNLLAMALLTTGDRDGAKLQYEAAVRVDPTHARANLQLGILLVEEGLETEATMRFRQAVKFDPGSNLAYLNLAGALLRSGEAAEAVGVYGELLQLDPSNAPARLGRAFALIRDGRHGEAKARLQEDMQARPNELAFPHTLVRLLATSPEAGVRDGRLALELVQQVSAELQNGEVAETTAMVMAELGAFDRAVRFQELAIDLAEQAGRSDLSAQLRGMLAFYRQGQPSRRPFRDNDPVFFPAPFRPPGVFDESVP</sequence>
<dbReference type="PANTHER" id="PTHR45586">
    <property type="entry name" value="TPR REPEAT-CONTAINING PROTEIN PA4667"/>
    <property type="match status" value="1"/>
</dbReference>
<evidence type="ECO:0000256" key="2">
    <source>
        <dbReference type="ARBA" id="ARBA00022803"/>
    </source>
</evidence>
<dbReference type="InterPro" id="IPR051012">
    <property type="entry name" value="CellSynth/LPSAsmb/PSIAsmb"/>
</dbReference>
<dbReference type="InterPro" id="IPR011990">
    <property type="entry name" value="TPR-like_helical_dom_sf"/>
</dbReference>
<dbReference type="EMBL" id="UINC01009631">
    <property type="protein sequence ID" value="SVA43155.1"/>
    <property type="molecule type" value="Genomic_DNA"/>
</dbReference>
<proteinExistence type="predicted"/>
<dbReference type="PROSITE" id="PS50005">
    <property type="entry name" value="TPR"/>
    <property type="match status" value="4"/>
</dbReference>
<dbReference type="Gene3D" id="1.25.40.10">
    <property type="entry name" value="Tetratricopeptide repeat domain"/>
    <property type="match status" value="3"/>
</dbReference>
<dbReference type="Pfam" id="PF14559">
    <property type="entry name" value="TPR_19"/>
    <property type="match status" value="3"/>
</dbReference>
<organism evidence="3">
    <name type="scientific">marine metagenome</name>
    <dbReference type="NCBI Taxonomy" id="408172"/>
    <lineage>
        <taxon>unclassified sequences</taxon>
        <taxon>metagenomes</taxon>
        <taxon>ecological metagenomes</taxon>
    </lineage>
</organism>
<protein>
    <submittedName>
        <fullName evidence="3">Uncharacterized protein</fullName>
    </submittedName>
</protein>